<dbReference type="STRING" id="675120.N1Q2Q6"/>
<dbReference type="GO" id="GO:0098609">
    <property type="term" value="P:cell-cell adhesion"/>
    <property type="evidence" value="ECO:0007669"/>
    <property type="project" value="TreeGrafter"/>
</dbReference>
<evidence type="ECO:0000313" key="2">
    <source>
        <dbReference type="EMBL" id="EME48754.1"/>
    </source>
</evidence>
<dbReference type="InterPro" id="IPR037221">
    <property type="entry name" value="H-type_lectin_dom_sf"/>
</dbReference>
<proteinExistence type="predicted"/>
<dbReference type="GO" id="GO:0098636">
    <property type="term" value="C:protein complex involved in cell adhesion"/>
    <property type="evidence" value="ECO:0007669"/>
    <property type="project" value="TreeGrafter"/>
</dbReference>
<feature type="domain" description="H-type lectin" evidence="1">
    <location>
        <begin position="166"/>
        <end position="231"/>
    </location>
</feature>
<dbReference type="InterPro" id="IPR019019">
    <property type="entry name" value="H-type_lectin_domain"/>
</dbReference>
<dbReference type="HOGENOM" id="CLU_058882_0_0_1"/>
<dbReference type="GO" id="GO:0070492">
    <property type="term" value="F:oligosaccharide binding"/>
    <property type="evidence" value="ECO:0007669"/>
    <property type="project" value="TreeGrafter"/>
</dbReference>
<dbReference type="GO" id="GO:0030247">
    <property type="term" value="F:polysaccharide binding"/>
    <property type="evidence" value="ECO:0007669"/>
    <property type="project" value="TreeGrafter"/>
</dbReference>
<dbReference type="SUPFAM" id="SSF141086">
    <property type="entry name" value="Agglutinin HPA-like"/>
    <property type="match status" value="3"/>
</dbReference>
<protein>
    <recommendedName>
        <fullName evidence="1">H-type lectin domain-containing protein</fullName>
    </recommendedName>
</protein>
<dbReference type="Proteomes" id="UP000016933">
    <property type="component" value="Unassembled WGS sequence"/>
</dbReference>
<feature type="domain" description="H-type lectin" evidence="1">
    <location>
        <begin position="58"/>
        <end position="114"/>
    </location>
</feature>
<dbReference type="eggNOG" id="ENOG502RP86">
    <property type="taxonomic scope" value="Eukaryota"/>
</dbReference>
<dbReference type="GO" id="GO:0009986">
    <property type="term" value="C:cell surface"/>
    <property type="evidence" value="ECO:0007669"/>
    <property type="project" value="TreeGrafter"/>
</dbReference>
<feature type="domain" description="H-type lectin" evidence="1">
    <location>
        <begin position="261"/>
        <end position="324"/>
    </location>
</feature>
<dbReference type="AlphaFoldDB" id="N1Q2Q6"/>
<name>N1Q2Q6_DOTSN</name>
<evidence type="ECO:0000313" key="3">
    <source>
        <dbReference type="Proteomes" id="UP000016933"/>
    </source>
</evidence>
<reference evidence="3" key="1">
    <citation type="journal article" date="2012" name="PLoS Genet.">
        <title>The genomes of the fungal plant pathogens Cladosporium fulvum and Dothistroma septosporum reveal adaptation to different hosts and lifestyles but also signatures of common ancestry.</title>
        <authorList>
            <person name="de Wit P.J.G.M."/>
            <person name="van der Burgt A."/>
            <person name="Oekmen B."/>
            <person name="Stergiopoulos I."/>
            <person name="Abd-Elsalam K.A."/>
            <person name="Aerts A.L."/>
            <person name="Bahkali A.H."/>
            <person name="Beenen H.G."/>
            <person name="Chettri P."/>
            <person name="Cox M.P."/>
            <person name="Datema E."/>
            <person name="de Vries R.P."/>
            <person name="Dhillon B."/>
            <person name="Ganley A.R."/>
            <person name="Griffiths S.A."/>
            <person name="Guo Y."/>
            <person name="Hamelin R.C."/>
            <person name="Henrissat B."/>
            <person name="Kabir M.S."/>
            <person name="Jashni M.K."/>
            <person name="Kema G."/>
            <person name="Klaubauf S."/>
            <person name="Lapidus A."/>
            <person name="Levasseur A."/>
            <person name="Lindquist E."/>
            <person name="Mehrabi R."/>
            <person name="Ohm R.A."/>
            <person name="Owen T.J."/>
            <person name="Salamov A."/>
            <person name="Schwelm A."/>
            <person name="Schijlen E."/>
            <person name="Sun H."/>
            <person name="van den Burg H.A."/>
            <person name="van Ham R.C.H.J."/>
            <person name="Zhang S."/>
            <person name="Goodwin S.B."/>
            <person name="Grigoriev I.V."/>
            <person name="Collemare J."/>
            <person name="Bradshaw R.E."/>
        </authorList>
    </citation>
    <scope>NUCLEOTIDE SEQUENCE [LARGE SCALE GENOMIC DNA]</scope>
    <source>
        <strain evidence="3">NZE10 / CBS 128990</strain>
    </source>
</reference>
<accession>N1Q2Q6</accession>
<sequence length="339" mass="37294">MPAPKLHAHAHAHAHAVPRFAHLSEPGPDDGFFSTSEVRSKSEPALSTSRLIALPRGRYKEPPNLAAGFRSLDISCERSIRANIVANDFSTEGFQIAIETWGSSQLYEASVAWIEHKADAKDCVFGQFDTSTATPWPSADPFASLSPGKSNSQSGRDLQQKHAKAFLFPTPFSEPPEVVCWLNRLDLSSGRDYDYKIRAFADEINTESFLAHLSTWHSGRMPGAALCWIAFPKSKRSAESGCISTNHVRKRTDPRPITTAVVKFKKTFERPPTVIAAINMIDAAGNADLRIKLAISKVTKEGFRWTFETWDDSTLYAASAHWIALGATVPARPKSTGRA</sequence>
<keyword evidence="3" id="KW-1185">Reference proteome</keyword>
<reference evidence="2 3" key="2">
    <citation type="journal article" date="2012" name="PLoS Pathog.">
        <title>Diverse lifestyles and strategies of plant pathogenesis encoded in the genomes of eighteen Dothideomycetes fungi.</title>
        <authorList>
            <person name="Ohm R.A."/>
            <person name="Feau N."/>
            <person name="Henrissat B."/>
            <person name="Schoch C.L."/>
            <person name="Horwitz B.A."/>
            <person name="Barry K.W."/>
            <person name="Condon B.J."/>
            <person name="Copeland A.C."/>
            <person name="Dhillon B."/>
            <person name="Glaser F."/>
            <person name="Hesse C.N."/>
            <person name="Kosti I."/>
            <person name="LaButti K."/>
            <person name="Lindquist E.A."/>
            <person name="Lucas S."/>
            <person name="Salamov A.A."/>
            <person name="Bradshaw R.E."/>
            <person name="Ciuffetti L."/>
            <person name="Hamelin R.C."/>
            <person name="Kema G.H.J."/>
            <person name="Lawrence C."/>
            <person name="Scott J.A."/>
            <person name="Spatafora J.W."/>
            <person name="Turgeon B.G."/>
            <person name="de Wit P.J.G.M."/>
            <person name="Zhong S."/>
            <person name="Goodwin S.B."/>
            <person name="Grigoriev I.V."/>
        </authorList>
    </citation>
    <scope>NUCLEOTIDE SEQUENCE [LARGE SCALE GENOMIC DNA]</scope>
    <source>
        <strain evidence="3">NZE10 / CBS 128990</strain>
    </source>
</reference>
<dbReference type="InterPro" id="IPR052487">
    <property type="entry name" value="Galactose-binding_lectin"/>
</dbReference>
<dbReference type="PANTHER" id="PTHR46938">
    <property type="entry name" value="DISCOIDIN-1 SUBUNIT A-RELATED-RELATED"/>
    <property type="match status" value="1"/>
</dbReference>
<organism evidence="2 3">
    <name type="scientific">Dothistroma septosporum (strain NZE10 / CBS 128990)</name>
    <name type="common">Red band needle blight fungus</name>
    <name type="synonym">Mycosphaerella pini</name>
    <dbReference type="NCBI Taxonomy" id="675120"/>
    <lineage>
        <taxon>Eukaryota</taxon>
        <taxon>Fungi</taxon>
        <taxon>Dikarya</taxon>
        <taxon>Ascomycota</taxon>
        <taxon>Pezizomycotina</taxon>
        <taxon>Dothideomycetes</taxon>
        <taxon>Dothideomycetidae</taxon>
        <taxon>Mycosphaerellales</taxon>
        <taxon>Mycosphaerellaceae</taxon>
        <taxon>Dothistroma</taxon>
    </lineage>
</organism>
<evidence type="ECO:0000259" key="1">
    <source>
        <dbReference type="Pfam" id="PF09458"/>
    </source>
</evidence>
<dbReference type="GO" id="GO:0046871">
    <property type="term" value="F:N-acetylgalactosamine binding"/>
    <property type="evidence" value="ECO:0007669"/>
    <property type="project" value="TreeGrafter"/>
</dbReference>
<dbReference type="EMBL" id="KB446535">
    <property type="protein sequence ID" value="EME48754.1"/>
    <property type="molecule type" value="Genomic_DNA"/>
</dbReference>
<dbReference type="OrthoDB" id="291007at2759"/>
<dbReference type="OMA" id="QIAIETW"/>
<gene>
    <name evidence="2" type="ORF">DOTSEDRAFT_67705</name>
</gene>
<dbReference type="Pfam" id="PF09458">
    <property type="entry name" value="H_lectin"/>
    <property type="match status" value="3"/>
</dbReference>
<dbReference type="Gene3D" id="2.60.40.2080">
    <property type="match status" value="3"/>
</dbReference>